<dbReference type="OrthoDB" id="8897346at2759"/>
<dbReference type="EMBL" id="JAINUF010000007">
    <property type="protein sequence ID" value="KAJ8354987.1"/>
    <property type="molecule type" value="Genomic_DNA"/>
</dbReference>
<gene>
    <name evidence="1" type="ORF">SKAU_G00225540</name>
</gene>
<evidence type="ECO:0000313" key="1">
    <source>
        <dbReference type="EMBL" id="KAJ8354987.1"/>
    </source>
</evidence>
<organism evidence="1 2">
    <name type="scientific">Synaphobranchus kaupii</name>
    <name type="common">Kaup's arrowtooth eel</name>
    <dbReference type="NCBI Taxonomy" id="118154"/>
    <lineage>
        <taxon>Eukaryota</taxon>
        <taxon>Metazoa</taxon>
        <taxon>Chordata</taxon>
        <taxon>Craniata</taxon>
        <taxon>Vertebrata</taxon>
        <taxon>Euteleostomi</taxon>
        <taxon>Actinopterygii</taxon>
        <taxon>Neopterygii</taxon>
        <taxon>Teleostei</taxon>
        <taxon>Anguilliformes</taxon>
        <taxon>Synaphobranchidae</taxon>
        <taxon>Synaphobranchus</taxon>
    </lineage>
</organism>
<reference evidence="1" key="1">
    <citation type="journal article" date="2023" name="Science">
        <title>Genome structures resolve the early diversification of teleost fishes.</title>
        <authorList>
            <person name="Parey E."/>
            <person name="Louis A."/>
            <person name="Montfort J."/>
            <person name="Bouchez O."/>
            <person name="Roques C."/>
            <person name="Iampietro C."/>
            <person name="Lluch J."/>
            <person name="Castinel A."/>
            <person name="Donnadieu C."/>
            <person name="Desvignes T."/>
            <person name="Floi Bucao C."/>
            <person name="Jouanno E."/>
            <person name="Wen M."/>
            <person name="Mejri S."/>
            <person name="Dirks R."/>
            <person name="Jansen H."/>
            <person name="Henkel C."/>
            <person name="Chen W.J."/>
            <person name="Zahm M."/>
            <person name="Cabau C."/>
            <person name="Klopp C."/>
            <person name="Thompson A.W."/>
            <person name="Robinson-Rechavi M."/>
            <person name="Braasch I."/>
            <person name="Lecointre G."/>
            <person name="Bobe J."/>
            <person name="Postlethwait J.H."/>
            <person name="Berthelot C."/>
            <person name="Roest Crollius H."/>
            <person name="Guiguen Y."/>
        </authorList>
    </citation>
    <scope>NUCLEOTIDE SEQUENCE</scope>
    <source>
        <strain evidence="1">WJC10195</strain>
    </source>
</reference>
<proteinExistence type="predicted"/>
<accession>A0A9Q1FBU9</accession>
<comment type="caution">
    <text evidence="1">The sequence shown here is derived from an EMBL/GenBank/DDBJ whole genome shotgun (WGS) entry which is preliminary data.</text>
</comment>
<dbReference type="Proteomes" id="UP001152622">
    <property type="component" value="Chromosome 7"/>
</dbReference>
<protein>
    <submittedName>
        <fullName evidence="1">Uncharacterized protein</fullName>
    </submittedName>
</protein>
<sequence>MKVDLDTERQSVAKGFKAEDGEGCTALQKPGAGRQWRSGQTLHGLHRERGVNTEVIESRTFADESSLWNGDNSAKKFGMNDADETESLKFFLSLQEVISDYNHASYTKGNNVEYGFLTGTLDFLAEVKKDRQSKRDEQGVNKRLVIECKSTTGDMVDKFYTKTPNNQKACVKRNHMYSIQVQTYLYILDNVGKRETCPPDTRAVMILRHYHVDCKPPRDFHWSYLQTDEELQAQIDGLRVFCQEEVLGCFLAVLNLIFQKEN</sequence>
<name>A0A9Q1FBU9_SYNKA</name>
<keyword evidence="2" id="KW-1185">Reference proteome</keyword>
<evidence type="ECO:0000313" key="2">
    <source>
        <dbReference type="Proteomes" id="UP001152622"/>
    </source>
</evidence>
<dbReference type="AlphaFoldDB" id="A0A9Q1FBU9"/>